<gene>
    <name evidence="3" type="ORF">SAMN05421680_11359</name>
    <name evidence="2" type="ORF">Xmau_02924</name>
</gene>
<feature type="transmembrane region" description="Helical" evidence="1">
    <location>
        <begin position="142"/>
        <end position="164"/>
    </location>
</feature>
<dbReference type="Pfam" id="PF20327">
    <property type="entry name" value="DUF6622"/>
    <property type="match status" value="1"/>
</dbReference>
<dbReference type="Proteomes" id="UP000198919">
    <property type="component" value="Unassembled WGS sequence"/>
</dbReference>
<dbReference type="STRING" id="351675.SAMN05421680_11359"/>
<sequence length="173" mass="19689">MNNVMSVSSIIKDTPVWVWALLVFLVMRGIKALSDREMRTERLFLLPMIFLIWGVHSVITETYFSNVALMMFGIGLILGIAIGWLMWKSQPRLKSKPDSNLIIRPGTPLTLVLILVTFASKFIMTAMLSINPTLVHSLHYNLFFGLFSGILDGVLWGGMLNLFIPWYKNKNKI</sequence>
<evidence type="ECO:0000313" key="2">
    <source>
        <dbReference type="EMBL" id="PHM39317.1"/>
    </source>
</evidence>
<protein>
    <submittedName>
        <fullName evidence="2">Membrane protein</fullName>
    </submittedName>
</protein>
<keyword evidence="1" id="KW-0812">Transmembrane</keyword>
<feature type="transmembrane region" description="Helical" evidence="1">
    <location>
        <begin position="14"/>
        <end position="30"/>
    </location>
</feature>
<evidence type="ECO:0000313" key="4">
    <source>
        <dbReference type="Proteomes" id="UP000198919"/>
    </source>
</evidence>
<dbReference type="Proteomes" id="UP000224607">
    <property type="component" value="Unassembled WGS sequence"/>
</dbReference>
<feature type="transmembrane region" description="Helical" evidence="1">
    <location>
        <begin position="108"/>
        <end position="130"/>
    </location>
</feature>
<reference evidence="3" key="1">
    <citation type="submission" date="2016-10" db="EMBL/GenBank/DDBJ databases">
        <authorList>
            <person name="de Groot N.N."/>
        </authorList>
    </citation>
    <scope>NUCLEOTIDE SEQUENCE [LARGE SCALE GENOMIC DNA]</scope>
    <source>
        <strain evidence="3">DSM 17908</strain>
    </source>
</reference>
<organism evidence="3 4">
    <name type="scientific">Xenorhabdus mauleonii</name>
    <dbReference type="NCBI Taxonomy" id="351675"/>
    <lineage>
        <taxon>Bacteria</taxon>
        <taxon>Pseudomonadati</taxon>
        <taxon>Pseudomonadota</taxon>
        <taxon>Gammaproteobacteria</taxon>
        <taxon>Enterobacterales</taxon>
        <taxon>Morganellaceae</taxon>
        <taxon>Xenorhabdus</taxon>
    </lineage>
</organism>
<name>A0A1I3TBD6_9GAMM</name>
<dbReference type="EMBL" id="NITY01000011">
    <property type="protein sequence ID" value="PHM39317.1"/>
    <property type="molecule type" value="Genomic_DNA"/>
</dbReference>
<dbReference type="EMBL" id="FORG01000013">
    <property type="protein sequence ID" value="SFJ67853.1"/>
    <property type="molecule type" value="Genomic_DNA"/>
</dbReference>
<dbReference type="InterPro" id="IPR046730">
    <property type="entry name" value="DUF6622"/>
</dbReference>
<evidence type="ECO:0000313" key="3">
    <source>
        <dbReference type="EMBL" id="SFJ67853.1"/>
    </source>
</evidence>
<keyword evidence="1" id="KW-1133">Transmembrane helix</keyword>
<dbReference type="AlphaFoldDB" id="A0A1I3TBD6"/>
<keyword evidence="1" id="KW-0472">Membrane</keyword>
<proteinExistence type="predicted"/>
<evidence type="ECO:0000313" key="5">
    <source>
        <dbReference type="Proteomes" id="UP000224607"/>
    </source>
</evidence>
<feature type="transmembrane region" description="Helical" evidence="1">
    <location>
        <begin position="65"/>
        <end position="87"/>
    </location>
</feature>
<evidence type="ECO:0000256" key="1">
    <source>
        <dbReference type="SAM" id="Phobius"/>
    </source>
</evidence>
<reference evidence="2 5" key="3">
    <citation type="journal article" date="2017" name="Nat. Microbiol.">
        <title>Natural product diversity associated with the nematode symbionts Photorhabdus and Xenorhabdus.</title>
        <authorList>
            <person name="Tobias N.J."/>
            <person name="Wolff H."/>
            <person name="Djahanschiri B."/>
            <person name="Grundmann F."/>
            <person name="Kronenwerth M."/>
            <person name="Shi Y.M."/>
            <person name="Simonyi S."/>
            <person name="Grun P."/>
            <person name="Shapiro-Ilan D."/>
            <person name="Pidot S.J."/>
            <person name="Stinear T.P."/>
            <person name="Ebersberger I."/>
            <person name="Bode H.B."/>
        </authorList>
    </citation>
    <scope>NUCLEOTIDE SEQUENCE [LARGE SCALE GENOMIC DNA]</scope>
    <source>
        <strain evidence="2 5">DSM 17908</strain>
    </source>
</reference>
<reference evidence="4" key="2">
    <citation type="submission" date="2016-10" db="EMBL/GenBank/DDBJ databases">
        <authorList>
            <person name="Varghese N."/>
            <person name="Submissions S."/>
        </authorList>
    </citation>
    <scope>NUCLEOTIDE SEQUENCE [LARGE SCALE GENOMIC DNA]</scope>
    <source>
        <strain evidence="4">DSM 17908</strain>
    </source>
</reference>
<accession>A0A1I3TBD6</accession>
<keyword evidence="5" id="KW-1185">Reference proteome</keyword>
<dbReference type="RefSeq" id="WP_244590653.1">
    <property type="nucleotide sequence ID" value="NZ_CAWNQB010000003.1"/>
</dbReference>
<feature type="transmembrane region" description="Helical" evidence="1">
    <location>
        <begin position="42"/>
        <end position="59"/>
    </location>
</feature>